<keyword evidence="1" id="KW-0732">Signal</keyword>
<dbReference type="RefSeq" id="WP_375556829.1">
    <property type="nucleotide sequence ID" value="NZ_JBBVGT010000002.1"/>
</dbReference>
<sequence>MIYTRKLYLTAFLFTLTLGLYPTIASAQTNPNTAVNSLSRGLGDKSTAEEARYLIFSYHSDNKESETSYLYDWESGNCRFEGQTKDLKDLVVLFNTDAAGGQVFVDENSVTDESLLKDVRQSFEDDSYFLFIPILIAKQEINTVELEPEIVDSKKFHVLRVTSPDSKYKSSKIYVDFQDGTIYKWNTYDSKNRLSHELLVSQTKDLGGGLILPTQFTDKSTGETFGYPIAAALLNIEPQKFKKP</sequence>
<gene>
    <name evidence="2" type="ORF">WKR92_05555</name>
</gene>
<protein>
    <submittedName>
        <fullName evidence="2">Uncharacterized protein</fullName>
    </submittedName>
</protein>
<feature type="chain" id="PRO_5046711844" evidence="1">
    <location>
        <begin position="28"/>
        <end position="244"/>
    </location>
</feature>
<evidence type="ECO:0000313" key="3">
    <source>
        <dbReference type="Proteomes" id="UP001580928"/>
    </source>
</evidence>
<reference evidence="2 3" key="1">
    <citation type="submission" date="2024-04" db="EMBL/GenBank/DDBJ databases">
        <title>Albibacterium profundi sp. nov., isolated from sediment of the Challenger Deep of Mariana Trench.</title>
        <authorList>
            <person name="Wang Y."/>
        </authorList>
    </citation>
    <scope>NUCLEOTIDE SEQUENCE [LARGE SCALE GENOMIC DNA]</scope>
    <source>
        <strain evidence="2 3">RHL897</strain>
    </source>
</reference>
<dbReference type="Proteomes" id="UP001580928">
    <property type="component" value="Unassembled WGS sequence"/>
</dbReference>
<evidence type="ECO:0000256" key="1">
    <source>
        <dbReference type="SAM" id="SignalP"/>
    </source>
</evidence>
<dbReference type="Gene3D" id="2.50.20.10">
    <property type="entry name" value="Lipoprotein localisation LolA/LolB/LppX"/>
    <property type="match status" value="1"/>
</dbReference>
<name>A0ABV5CCJ3_9SPHI</name>
<organism evidence="2 3">
    <name type="scientific">Albibacterium profundi</name>
    <dbReference type="NCBI Taxonomy" id="3134906"/>
    <lineage>
        <taxon>Bacteria</taxon>
        <taxon>Pseudomonadati</taxon>
        <taxon>Bacteroidota</taxon>
        <taxon>Sphingobacteriia</taxon>
        <taxon>Sphingobacteriales</taxon>
        <taxon>Sphingobacteriaceae</taxon>
        <taxon>Albibacterium</taxon>
    </lineage>
</organism>
<proteinExistence type="predicted"/>
<dbReference type="EMBL" id="JBBVGT010000002">
    <property type="protein sequence ID" value="MFB5945287.1"/>
    <property type="molecule type" value="Genomic_DNA"/>
</dbReference>
<evidence type="ECO:0000313" key="2">
    <source>
        <dbReference type="EMBL" id="MFB5945287.1"/>
    </source>
</evidence>
<feature type="signal peptide" evidence="1">
    <location>
        <begin position="1"/>
        <end position="27"/>
    </location>
</feature>
<keyword evidence="3" id="KW-1185">Reference proteome</keyword>
<comment type="caution">
    <text evidence="2">The sequence shown here is derived from an EMBL/GenBank/DDBJ whole genome shotgun (WGS) entry which is preliminary data.</text>
</comment>
<accession>A0ABV5CCJ3</accession>